<dbReference type="GO" id="GO:0010333">
    <property type="term" value="F:terpene synthase activity"/>
    <property type="evidence" value="ECO:0007669"/>
    <property type="project" value="InterPro"/>
</dbReference>
<comment type="cofactor">
    <cofactor evidence="1">
        <name>Mg(2+)</name>
        <dbReference type="ChEBI" id="CHEBI:18420"/>
    </cofactor>
</comment>
<sequence length="241" mass="27712">MKDLPEYMKLCFLALYNTINDLAYDTLKEKGELIISQLKKAWADLCKAFLQEARWFYKKVTPTFDEYIENGWISSSGAVQLIHAYFLVTENISKEAIVCLDYDLGFLRWPCIIFRLTNDLSSSTVRAEIERGETTNAITCFMHETGLSEEFARQHISKMIEECWMKMNKQLLSPSPYKENFIQVAMDLARIALCQYQHGDAHSAPDATAKNRIMSVLLDPIRLREMEDNATTYGDNTGAIF</sequence>
<dbReference type="AlphaFoldDB" id="A0A068UTT8"/>
<dbReference type="STRING" id="49390.A0A068UTT8"/>
<evidence type="ECO:0000259" key="4">
    <source>
        <dbReference type="Pfam" id="PF03936"/>
    </source>
</evidence>
<dbReference type="PANTHER" id="PTHR31225">
    <property type="entry name" value="OS04G0344100 PROTEIN-RELATED"/>
    <property type="match status" value="1"/>
</dbReference>
<dbReference type="Gene3D" id="1.10.600.10">
    <property type="entry name" value="Farnesyl Diphosphate Synthase"/>
    <property type="match status" value="1"/>
</dbReference>
<keyword evidence="6" id="KW-1185">Reference proteome</keyword>
<dbReference type="EMBL" id="HG739144">
    <property type="protein sequence ID" value="CDP11841.1"/>
    <property type="molecule type" value="Genomic_DNA"/>
</dbReference>
<dbReference type="SUPFAM" id="SSF48576">
    <property type="entry name" value="Terpenoid synthases"/>
    <property type="match status" value="1"/>
</dbReference>
<accession>A0A068UTT8</accession>
<dbReference type="PhylomeDB" id="A0A068UTT8"/>
<dbReference type="InterPro" id="IPR050148">
    <property type="entry name" value="Terpene_synthase-like"/>
</dbReference>
<dbReference type="OrthoDB" id="1936865at2759"/>
<dbReference type="Pfam" id="PF03936">
    <property type="entry name" value="Terpene_synth_C"/>
    <property type="match status" value="1"/>
</dbReference>
<proteinExistence type="predicted"/>
<evidence type="ECO:0000313" key="6">
    <source>
        <dbReference type="Proteomes" id="UP000295252"/>
    </source>
</evidence>
<evidence type="ECO:0000256" key="2">
    <source>
        <dbReference type="ARBA" id="ARBA00022723"/>
    </source>
</evidence>
<feature type="domain" description="Terpene synthase metal-binding" evidence="4">
    <location>
        <begin position="1"/>
        <end position="165"/>
    </location>
</feature>
<protein>
    <recommendedName>
        <fullName evidence="4">Terpene synthase metal-binding domain-containing protein</fullName>
    </recommendedName>
</protein>
<evidence type="ECO:0000256" key="3">
    <source>
        <dbReference type="ARBA" id="ARBA00022842"/>
    </source>
</evidence>
<organism evidence="5 6">
    <name type="scientific">Coffea canephora</name>
    <name type="common">Robusta coffee</name>
    <dbReference type="NCBI Taxonomy" id="49390"/>
    <lineage>
        <taxon>Eukaryota</taxon>
        <taxon>Viridiplantae</taxon>
        <taxon>Streptophyta</taxon>
        <taxon>Embryophyta</taxon>
        <taxon>Tracheophyta</taxon>
        <taxon>Spermatophyta</taxon>
        <taxon>Magnoliopsida</taxon>
        <taxon>eudicotyledons</taxon>
        <taxon>Gunneridae</taxon>
        <taxon>Pentapetalae</taxon>
        <taxon>asterids</taxon>
        <taxon>lamiids</taxon>
        <taxon>Gentianales</taxon>
        <taxon>Rubiaceae</taxon>
        <taxon>Ixoroideae</taxon>
        <taxon>Gardenieae complex</taxon>
        <taxon>Bertiereae - Coffeeae clade</taxon>
        <taxon>Coffeeae</taxon>
        <taxon>Coffea</taxon>
    </lineage>
</organism>
<dbReference type="PANTHER" id="PTHR31225:SF252">
    <property type="entry name" value="TERPENE SYNTHASE 12-RELATED"/>
    <property type="match status" value="1"/>
</dbReference>
<dbReference type="InterPro" id="IPR008949">
    <property type="entry name" value="Isoprenoid_synthase_dom_sf"/>
</dbReference>
<dbReference type="InterPro" id="IPR005630">
    <property type="entry name" value="Terpene_synthase_metal-bd"/>
</dbReference>
<reference evidence="6" key="1">
    <citation type="journal article" date="2014" name="Science">
        <title>The coffee genome provides insight into the convergent evolution of caffeine biosynthesis.</title>
        <authorList>
            <person name="Denoeud F."/>
            <person name="Carretero-Paulet L."/>
            <person name="Dereeper A."/>
            <person name="Droc G."/>
            <person name="Guyot R."/>
            <person name="Pietrella M."/>
            <person name="Zheng C."/>
            <person name="Alberti A."/>
            <person name="Anthony F."/>
            <person name="Aprea G."/>
            <person name="Aury J.M."/>
            <person name="Bento P."/>
            <person name="Bernard M."/>
            <person name="Bocs S."/>
            <person name="Campa C."/>
            <person name="Cenci A."/>
            <person name="Combes M.C."/>
            <person name="Crouzillat D."/>
            <person name="Da Silva C."/>
            <person name="Daddiego L."/>
            <person name="De Bellis F."/>
            <person name="Dussert S."/>
            <person name="Garsmeur O."/>
            <person name="Gayraud T."/>
            <person name="Guignon V."/>
            <person name="Jahn K."/>
            <person name="Jamilloux V."/>
            <person name="Joet T."/>
            <person name="Labadie K."/>
            <person name="Lan T."/>
            <person name="Leclercq J."/>
            <person name="Lepelley M."/>
            <person name="Leroy T."/>
            <person name="Li L.T."/>
            <person name="Librado P."/>
            <person name="Lopez L."/>
            <person name="Munoz A."/>
            <person name="Noel B."/>
            <person name="Pallavicini A."/>
            <person name="Perrotta G."/>
            <person name="Poncet V."/>
            <person name="Pot D."/>
            <person name="Priyono X."/>
            <person name="Rigoreau M."/>
            <person name="Rouard M."/>
            <person name="Rozas J."/>
            <person name="Tranchant-Dubreuil C."/>
            <person name="VanBuren R."/>
            <person name="Zhang Q."/>
            <person name="Andrade A.C."/>
            <person name="Argout X."/>
            <person name="Bertrand B."/>
            <person name="de Kochko A."/>
            <person name="Graziosi G."/>
            <person name="Henry R.J."/>
            <person name="Jayarama X."/>
            <person name="Ming R."/>
            <person name="Nagai C."/>
            <person name="Rounsley S."/>
            <person name="Sankoff D."/>
            <person name="Giuliano G."/>
            <person name="Albert V.A."/>
            <person name="Wincker P."/>
            <person name="Lashermes P."/>
        </authorList>
    </citation>
    <scope>NUCLEOTIDE SEQUENCE [LARGE SCALE GENOMIC DNA]</scope>
    <source>
        <strain evidence="6">cv. DH200-94</strain>
    </source>
</reference>
<dbReference type="OMA" id="ANWANSK"/>
<keyword evidence="3" id="KW-0460">Magnesium</keyword>
<dbReference type="Gramene" id="CDP11841">
    <property type="protein sequence ID" value="CDP11841"/>
    <property type="gene ID" value="GSCOC_T00035107001"/>
</dbReference>
<evidence type="ECO:0000313" key="5">
    <source>
        <dbReference type="EMBL" id="CDP11841.1"/>
    </source>
</evidence>
<dbReference type="Proteomes" id="UP000295252">
    <property type="component" value="Chromosome VII"/>
</dbReference>
<name>A0A068UTT8_COFCA</name>
<dbReference type="GO" id="GO:0016114">
    <property type="term" value="P:terpenoid biosynthetic process"/>
    <property type="evidence" value="ECO:0007669"/>
    <property type="project" value="InterPro"/>
</dbReference>
<gene>
    <name evidence="5" type="ORF">GSCOC_T00035107001</name>
</gene>
<dbReference type="GO" id="GO:0000287">
    <property type="term" value="F:magnesium ion binding"/>
    <property type="evidence" value="ECO:0007669"/>
    <property type="project" value="InterPro"/>
</dbReference>
<keyword evidence="2" id="KW-0479">Metal-binding</keyword>
<dbReference type="InParanoid" id="A0A068UTT8"/>
<evidence type="ECO:0000256" key="1">
    <source>
        <dbReference type="ARBA" id="ARBA00001946"/>
    </source>
</evidence>